<organism evidence="2 3">
    <name type="scientific">Blastococcus xanthinilyticus</name>
    <dbReference type="NCBI Taxonomy" id="1564164"/>
    <lineage>
        <taxon>Bacteria</taxon>
        <taxon>Bacillati</taxon>
        <taxon>Actinomycetota</taxon>
        <taxon>Actinomycetes</taxon>
        <taxon>Geodermatophilales</taxon>
        <taxon>Geodermatophilaceae</taxon>
        <taxon>Blastococcus</taxon>
    </lineage>
</organism>
<dbReference type="Proteomes" id="UP000322499">
    <property type="component" value="Unassembled WGS sequence"/>
</dbReference>
<evidence type="ECO:0000259" key="1">
    <source>
        <dbReference type="PROSITE" id="PS50801"/>
    </source>
</evidence>
<keyword evidence="3" id="KW-1185">Reference proteome</keyword>
<dbReference type="AlphaFoldDB" id="A0A5S5D539"/>
<dbReference type="PROSITE" id="PS50801">
    <property type="entry name" value="STAS"/>
    <property type="match status" value="1"/>
</dbReference>
<dbReference type="Pfam" id="PF13466">
    <property type="entry name" value="STAS_2"/>
    <property type="match status" value="1"/>
</dbReference>
<gene>
    <name evidence="2" type="ORF">BD833_1014</name>
</gene>
<evidence type="ECO:0000313" key="2">
    <source>
        <dbReference type="EMBL" id="TYP90286.1"/>
    </source>
</evidence>
<reference evidence="2 3" key="1">
    <citation type="submission" date="2019-07" db="EMBL/GenBank/DDBJ databases">
        <title>Genomic Encyclopedia of Archaeal and Bacterial Type Strains, Phase II (KMG-II): from individual species to whole genera.</title>
        <authorList>
            <person name="Goeker M."/>
        </authorList>
    </citation>
    <scope>NUCLEOTIDE SEQUENCE [LARGE SCALE GENOMIC DNA]</scope>
    <source>
        <strain evidence="2 3">DSM 46842</strain>
    </source>
</reference>
<dbReference type="RefSeq" id="WP_166531087.1">
    <property type="nucleotide sequence ID" value="NZ_VNHW01000001.1"/>
</dbReference>
<proteinExistence type="predicted"/>
<dbReference type="CDD" id="cd07043">
    <property type="entry name" value="STAS_anti-anti-sigma_factors"/>
    <property type="match status" value="1"/>
</dbReference>
<evidence type="ECO:0000313" key="3">
    <source>
        <dbReference type="Proteomes" id="UP000322499"/>
    </source>
</evidence>
<dbReference type="InterPro" id="IPR002645">
    <property type="entry name" value="STAS_dom"/>
</dbReference>
<comment type="caution">
    <text evidence="2">The sequence shown here is derived from an EMBL/GenBank/DDBJ whole genome shotgun (WGS) entry which is preliminary data.</text>
</comment>
<dbReference type="InterPro" id="IPR058548">
    <property type="entry name" value="MlaB-like_STAS"/>
</dbReference>
<accession>A0A5S5D539</accession>
<sequence length="150" mass="16080">MDPHDAAPSELPPFELSVDLPAGRVCVAGELDREQAPLVLDALAALSDSPGARWTLDARRVTFCDAEGLRVLVTAHRRAFSRGKELAVLPSPCMHRLVLMVGLDQLLRVPPASAAVLADVAASRRTVRTLASVREHRHPATTPPPEESTG</sequence>
<feature type="domain" description="STAS" evidence="1">
    <location>
        <begin position="27"/>
        <end position="88"/>
    </location>
</feature>
<name>A0A5S5D539_9ACTN</name>
<dbReference type="Gene3D" id="3.30.750.24">
    <property type="entry name" value="STAS domain"/>
    <property type="match status" value="1"/>
</dbReference>
<dbReference type="EMBL" id="VNHW01000001">
    <property type="protein sequence ID" value="TYP90286.1"/>
    <property type="molecule type" value="Genomic_DNA"/>
</dbReference>
<dbReference type="SUPFAM" id="SSF52091">
    <property type="entry name" value="SpoIIaa-like"/>
    <property type="match status" value="1"/>
</dbReference>
<dbReference type="InterPro" id="IPR036513">
    <property type="entry name" value="STAS_dom_sf"/>
</dbReference>
<protein>
    <submittedName>
        <fullName evidence="2">Anti-anti-sigma factor</fullName>
    </submittedName>
</protein>